<dbReference type="AlphaFoldDB" id="A0A9D4GK99"/>
<comment type="caution">
    <text evidence="1">The sequence shown here is derived from an EMBL/GenBank/DDBJ whole genome shotgun (WGS) entry which is preliminary data.</text>
</comment>
<evidence type="ECO:0000313" key="1">
    <source>
        <dbReference type="EMBL" id="KAH3816959.1"/>
    </source>
</evidence>
<dbReference type="EMBL" id="JAIWYP010000005">
    <property type="protein sequence ID" value="KAH3816959.1"/>
    <property type="molecule type" value="Genomic_DNA"/>
</dbReference>
<protein>
    <submittedName>
        <fullName evidence="1">Uncharacterized protein</fullName>
    </submittedName>
</protein>
<keyword evidence="2" id="KW-1185">Reference proteome</keyword>
<gene>
    <name evidence="1" type="ORF">DPMN_118484</name>
</gene>
<reference evidence="1" key="2">
    <citation type="submission" date="2020-11" db="EMBL/GenBank/DDBJ databases">
        <authorList>
            <person name="McCartney M.A."/>
            <person name="Auch B."/>
            <person name="Kono T."/>
            <person name="Mallez S."/>
            <person name="Becker A."/>
            <person name="Gohl D.M."/>
            <person name="Silverstein K.A.T."/>
            <person name="Koren S."/>
            <person name="Bechman K.B."/>
            <person name="Herman A."/>
            <person name="Abrahante J.E."/>
            <person name="Garbe J."/>
        </authorList>
    </citation>
    <scope>NUCLEOTIDE SEQUENCE</scope>
    <source>
        <strain evidence="1">Duluth1</strain>
        <tissue evidence="1">Whole animal</tissue>
    </source>
</reference>
<reference evidence="1" key="1">
    <citation type="journal article" date="2019" name="bioRxiv">
        <title>The Genome of the Zebra Mussel, Dreissena polymorpha: A Resource for Invasive Species Research.</title>
        <authorList>
            <person name="McCartney M.A."/>
            <person name="Auch B."/>
            <person name="Kono T."/>
            <person name="Mallez S."/>
            <person name="Zhang Y."/>
            <person name="Obille A."/>
            <person name="Becker A."/>
            <person name="Abrahante J.E."/>
            <person name="Garbe J."/>
            <person name="Badalamenti J.P."/>
            <person name="Herman A."/>
            <person name="Mangelson H."/>
            <person name="Liachko I."/>
            <person name="Sullivan S."/>
            <person name="Sone E.D."/>
            <person name="Koren S."/>
            <person name="Silverstein K.A.T."/>
            <person name="Beckman K.B."/>
            <person name="Gohl D.M."/>
        </authorList>
    </citation>
    <scope>NUCLEOTIDE SEQUENCE</scope>
    <source>
        <strain evidence="1">Duluth1</strain>
        <tissue evidence="1">Whole animal</tissue>
    </source>
</reference>
<dbReference type="Proteomes" id="UP000828390">
    <property type="component" value="Unassembled WGS sequence"/>
</dbReference>
<accession>A0A9D4GK99</accession>
<evidence type="ECO:0000313" key="2">
    <source>
        <dbReference type="Proteomes" id="UP000828390"/>
    </source>
</evidence>
<name>A0A9D4GK99_DREPO</name>
<sequence>MKAANGGLLYRCVYCGMIDRRGRLTDHVLRDLVAIENVPFYCRRCKFRSQDRLKFHEPLPNYGQHQQAAAK</sequence>
<organism evidence="1 2">
    <name type="scientific">Dreissena polymorpha</name>
    <name type="common">Zebra mussel</name>
    <name type="synonym">Mytilus polymorpha</name>
    <dbReference type="NCBI Taxonomy" id="45954"/>
    <lineage>
        <taxon>Eukaryota</taxon>
        <taxon>Metazoa</taxon>
        <taxon>Spiralia</taxon>
        <taxon>Lophotrochozoa</taxon>
        <taxon>Mollusca</taxon>
        <taxon>Bivalvia</taxon>
        <taxon>Autobranchia</taxon>
        <taxon>Heteroconchia</taxon>
        <taxon>Euheterodonta</taxon>
        <taxon>Imparidentia</taxon>
        <taxon>Neoheterodontei</taxon>
        <taxon>Myida</taxon>
        <taxon>Dreissenoidea</taxon>
        <taxon>Dreissenidae</taxon>
        <taxon>Dreissena</taxon>
    </lineage>
</organism>
<proteinExistence type="predicted"/>